<comment type="caution">
    <text evidence="5">The sequence shown here is derived from an EMBL/GenBank/DDBJ whole genome shotgun (WGS) entry which is preliminary data.</text>
</comment>
<dbReference type="AlphaFoldDB" id="A0A1E5XU39"/>
<evidence type="ECO:0000313" key="6">
    <source>
        <dbReference type="Proteomes" id="UP000095463"/>
    </source>
</evidence>
<proteinExistence type="predicted"/>
<sequence>MSAVGHLSEGDRGQARITAITALRLDSGFCLVRIDTDAGISGYGECGDLDGDLVRAALLTHAEGGARLPHLQLIGKDPLDIGVHHHNLFYAYRQRPAHIMICSGLDMALWDLAGKLLDQPVHKLLGGAFRTELELYSHCPHFDLTDAGAWAEAAADLKSDPHGFKTFKVDIHDAIGIPMQEYAPSLSPGDIRKIGRSYELAREHLGEEIDIIVHCHNELDAPSAIAVADAVEAIKPIYYEDPLQPGFSENWLALRRSTSIPIMTGENIELPEGALPFLQHQAVDCLQPDIISSGGITGTKAIADLAALYRTPITLHNVSGLLMNAASQQLAASVFNCPRIECTRRADGLAWASPNPLQVKDGKMQVSMAPGLGVELDQDWISGHRFAGEPDWN</sequence>
<protein>
    <recommendedName>
        <fullName evidence="3">glucarate dehydratase</fullName>
        <ecNumber evidence="3">4.2.1.40</ecNumber>
    </recommendedName>
</protein>
<dbReference type="PANTHER" id="PTHR48080">
    <property type="entry name" value="D-GALACTONATE DEHYDRATASE-RELATED"/>
    <property type="match status" value="1"/>
</dbReference>
<accession>A0A1E5XU39</accession>
<dbReference type="Pfam" id="PF13378">
    <property type="entry name" value="MR_MLE_C"/>
    <property type="match status" value="1"/>
</dbReference>
<evidence type="ECO:0000313" key="5">
    <source>
        <dbReference type="EMBL" id="OEO32117.1"/>
    </source>
</evidence>
<dbReference type="Gene3D" id="3.30.390.10">
    <property type="entry name" value="Enolase-like, N-terminal domain"/>
    <property type="match status" value="1"/>
</dbReference>
<gene>
    <name evidence="5" type="ORF">VW23_000845</name>
</gene>
<evidence type="ECO:0000259" key="4">
    <source>
        <dbReference type="SMART" id="SM00922"/>
    </source>
</evidence>
<evidence type="ECO:0000256" key="2">
    <source>
        <dbReference type="ARBA" id="ARBA00005183"/>
    </source>
</evidence>
<dbReference type="Gene3D" id="3.20.20.120">
    <property type="entry name" value="Enolase-like C-terminal domain"/>
    <property type="match status" value="1"/>
</dbReference>
<dbReference type="EMBL" id="LAJE02000090">
    <property type="protein sequence ID" value="OEO32117.1"/>
    <property type="molecule type" value="Genomic_DNA"/>
</dbReference>
<dbReference type="InterPro" id="IPR029065">
    <property type="entry name" value="Enolase_C-like"/>
</dbReference>
<dbReference type="EC" id="4.2.1.40" evidence="3"/>
<dbReference type="RefSeq" id="WP_069908710.1">
    <property type="nucleotide sequence ID" value="NZ_LAJE02000090.1"/>
</dbReference>
<dbReference type="CDD" id="cd03316">
    <property type="entry name" value="MR_like"/>
    <property type="match status" value="1"/>
</dbReference>
<comment type="catalytic activity">
    <reaction evidence="1">
        <text>D-glucarate = 5-dehydro-4-deoxy-D-glucarate + H2O</text>
        <dbReference type="Rhea" id="RHEA:14573"/>
        <dbReference type="ChEBI" id="CHEBI:15377"/>
        <dbReference type="ChEBI" id="CHEBI:30612"/>
        <dbReference type="ChEBI" id="CHEBI:42819"/>
        <dbReference type="EC" id="4.2.1.40"/>
    </reaction>
</comment>
<keyword evidence="6" id="KW-1185">Reference proteome</keyword>
<reference evidence="5 6" key="1">
    <citation type="journal article" date="2015" name="Genome Announc.">
        <title>Genome Assemblies of Three Soil-Associated Devosia species: D. insulae, D. limi, and D. soli.</title>
        <authorList>
            <person name="Hassan Y.I."/>
            <person name="Lepp D."/>
            <person name="Zhou T."/>
        </authorList>
    </citation>
    <scope>NUCLEOTIDE SEQUENCE [LARGE SCALE GENOMIC DNA]</scope>
    <source>
        <strain evidence="5 6">DS-56</strain>
    </source>
</reference>
<dbReference type="Pfam" id="PF02746">
    <property type="entry name" value="MR_MLE_N"/>
    <property type="match status" value="1"/>
</dbReference>
<dbReference type="InterPro" id="IPR036849">
    <property type="entry name" value="Enolase-like_C_sf"/>
</dbReference>
<dbReference type="OrthoDB" id="9802699at2"/>
<organism evidence="5 6">
    <name type="scientific">Devosia insulae DS-56</name>
    <dbReference type="NCBI Taxonomy" id="1116389"/>
    <lineage>
        <taxon>Bacteria</taxon>
        <taxon>Pseudomonadati</taxon>
        <taxon>Pseudomonadota</taxon>
        <taxon>Alphaproteobacteria</taxon>
        <taxon>Hyphomicrobiales</taxon>
        <taxon>Devosiaceae</taxon>
        <taxon>Devosia</taxon>
    </lineage>
</organism>
<dbReference type="InterPro" id="IPR029017">
    <property type="entry name" value="Enolase-like_N"/>
</dbReference>
<dbReference type="InterPro" id="IPR013341">
    <property type="entry name" value="Mandelate_racemase_N_dom"/>
</dbReference>
<evidence type="ECO:0000256" key="1">
    <source>
        <dbReference type="ARBA" id="ARBA00001426"/>
    </source>
</evidence>
<dbReference type="SUPFAM" id="SSF51604">
    <property type="entry name" value="Enolase C-terminal domain-like"/>
    <property type="match status" value="1"/>
</dbReference>
<dbReference type="SUPFAM" id="SSF54826">
    <property type="entry name" value="Enolase N-terminal domain-like"/>
    <property type="match status" value="1"/>
</dbReference>
<dbReference type="PANTHER" id="PTHR48080:SF4">
    <property type="entry name" value="GLUCARATE DEHYDRATASE"/>
    <property type="match status" value="1"/>
</dbReference>
<name>A0A1E5XU39_9HYPH</name>
<evidence type="ECO:0000256" key="3">
    <source>
        <dbReference type="ARBA" id="ARBA00011973"/>
    </source>
</evidence>
<comment type="pathway">
    <text evidence="2">Carbohydrate acid metabolism; D-glucarate degradation; 2,5-dioxopentanoate from D-glucarate: step 1/2.</text>
</comment>
<dbReference type="InterPro" id="IPR013342">
    <property type="entry name" value="Mandelate_racemase_C"/>
</dbReference>
<dbReference type="InterPro" id="IPR034593">
    <property type="entry name" value="DgoD-like"/>
</dbReference>
<dbReference type="GO" id="GO:0008872">
    <property type="term" value="F:glucarate dehydratase activity"/>
    <property type="evidence" value="ECO:0007669"/>
    <property type="project" value="UniProtKB-EC"/>
</dbReference>
<feature type="domain" description="Mandelate racemase/muconate lactonizing enzyme C-terminal" evidence="4">
    <location>
        <begin position="150"/>
        <end position="261"/>
    </location>
</feature>
<dbReference type="SMART" id="SM00922">
    <property type="entry name" value="MR_MLE"/>
    <property type="match status" value="1"/>
</dbReference>
<dbReference type="Proteomes" id="UP000095463">
    <property type="component" value="Unassembled WGS sequence"/>
</dbReference>